<evidence type="ECO:0000313" key="1">
    <source>
        <dbReference type="EMBL" id="KAK3580186.1"/>
    </source>
</evidence>
<reference evidence="1" key="3">
    <citation type="submission" date="2023-05" db="EMBL/GenBank/DDBJ databases">
        <authorList>
            <person name="Smith C.H."/>
        </authorList>
    </citation>
    <scope>NUCLEOTIDE SEQUENCE</scope>
    <source>
        <strain evidence="1">CHS0354</strain>
        <tissue evidence="1">Mantle</tissue>
    </source>
</reference>
<dbReference type="EMBL" id="JAEAOA010000130">
    <property type="protein sequence ID" value="KAK3580186.1"/>
    <property type="molecule type" value="Genomic_DNA"/>
</dbReference>
<gene>
    <name evidence="1" type="ORF">CHS0354_001319</name>
</gene>
<dbReference type="AlphaFoldDB" id="A0AAE0VJQ9"/>
<evidence type="ECO:0000313" key="2">
    <source>
        <dbReference type="Proteomes" id="UP001195483"/>
    </source>
</evidence>
<reference evidence="1" key="1">
    <citation type="journal article" date="2021" name="Genome Biol. Evol.">
        <title>A High-Quality Reference Genome for a Parasitic Bivalve with Doubly Uniparental Inheritance (Bivalvia: Unionida).</title>
        <authorList>
            <person name="Smith C.H."/>
        </authorList>
    </citation>
    <scope>NUCLEOTIDE SEQUENCE</scope>
    <source>
        <strain evidence="1">CHS0354</strain>
    </source>
</reference>
<accession>A0AAE0VJQ9</accession>
<keyword evidence="2" id="KW-1185">Reference proteome</keyword>
<reference evidence="1" key="2">
    <citation type="journal article" date="2021" name="Genome Biol. Evol.">
        <title>Developing a high-quality reference genome for a parasitic bivalve with doubly uniparental inheritance (Bivalvia: Unionida).</title>
        <authorList>
            <person name="Smith C.H."/>
        </authorList>
    </citation>
    <scope>NUCLEOTIDE SEQUENCE</scope>
    <source>
        <strain evidence="1">CHS0354</strain>
        <tissue evidence="1">Mantle</tissue>
    </source>
</reference>
<organism evidence="1 2">
    <name type="scientific">Potamilus streckersoni</name>
    <dbReference type="NCBI Taxonomy" id="2493646"/>
    <lineage>
        <taxon>Eukaryota</taxon>
        <taxon>Metazoa</taxon>
        <taxon>Spiralia</taxon>
        <taxon>Lophotrochozoa</taxon>
        <taxon>Mollusca</taxon>
        <taxon>Bivalvia</taxon>
        <taxon>Autobranchia</taxon>
        <taxon>Heteroconchia</taxon>
        <taxon>Palaeoheterodonta</taxon>
        <taxon>Unionida</taxon>
        <taxon>Unionoidea</taxon>
        <taxon>Unionidae</taxon>
        <taxon>Ambleminae</taxon>
        <taxon>Lampsilini</taxon>
        <taxon>Potamilus</taxon>
    </lineage>
</organism>
<comment type="caution">
    <text evidence="1">The sequence shown here is derived from an EMBL/GenBank/DDBJ whole genome shotgun (WGS) entry which is preliminary data.</text>
</comment>
<protein>
    <submittedName>
        <fullName evidence="1">Uncharacterized protein</fullName>
    </submittedName>
</protein>
<proteinExistence type="predicted"/>
<name>A0AAE0VJQ9_9BIVA</name>
<dbReference type="Proteomes" id="UP001195483">
    <property type="component" value="Unassembled WGS sequence"/>
</dbReference>
<sequence>MRCCSPYHYQQCVTDRDGSGMGIASDAALRTYILAYDPSAYCKTATGTIPLTYSSCLLSNGKFIRKIKILQAAASSRRSRLLFWKTAVPQSEWARNYKIAKLKRFILKNRGKRGRIADTESKISALKNNLKVGLPLTHSACTVVDHINWRVLARIYQTKVKKVDDRRNKLKVELSSQYHINGADHWRVKFKGRYNY</sequence>